<dbReference type="Proteomes" id="UP000248423">
    <property type="component" value="Unassembled WGS sequence"/>
</dbReference>
<dbReference type="AlphaFoldDB" id="A0A319DY16"/>
<evidence type="ECO:0000313" key="2">
    <source>
        <dbReference type="EMBL" id="PYI02617.1"/>
    </source>
</evidence>
<keyword evidence="3" id="KW-1185">Reference proteome</keyword>
<dbReference type="OrthoDB" id="5416097at2759"/>
<dbReference type="EMBL" id="KZ826392">
    <property type="protein sequence ID" value="PYI02617.1"/>
    <property type="molecule type" value="Genomic_DNA"/>
</dbReference>
<evidence type="ECO:0000313" key="3">
    <source>
        <dbReference type="Proteomes" id="UP000248423"/>
    </source>
</evidence>
<accession>A0A319DY16</accession>
<feature type="compositionally biased region" description="Basic and acidic residues" evidence="1">
    <location>
        <begin position="92"/>
        <end position="111"/>
    </location>
</feature>
<reference evidence="2 3" key="1">
    <citation type="submission" date="2018-02" db="EMBL/GenBank/DDBJ databases">
        <title>The genomes of Aspergillus section Nigri reveals drivers in fungal speciation.</title>
        <authorList>
            <consortium name="DOE Joint Genome Institute"/>
            <person name="Vesth T.C."/>
            <person name="Nybo J."/>
            <person name="Theobald S."/>
            <person name="Brandl J."/>
            <person name="Frisvad J.C."/>
            <person name="Nielsen K.F."/>
            <person name="Lyhne E.K."/>
            <person name="Kogle M.E."/>
            <person name="Kuo A."/>
            <person name="Riley R."/>
            <person name="Clum A."/>
            <person name="Nolan M."/>
            <person name="Lipzen A."/>
            <person name="Salamov A."/>
            <person name="Henrissat B."/>
            <person name="Wiebenga A."/>
            <person name="De vries R.P."/>
            <person name="Grigoriev I.V."/>
            <person name="Mortensen U.H."/>
            <person name="Andersen M.R."/>
            <person name="Baker S.E."/>
        </authorList>
    </citation>
    <scope>NUCLEOTIDE SEQUENCE [LARGE SCALE GENOMIC DNA]</scope>
    <source>
        <strain evidence="2 3">CBS 121057</strain>
    </source>
</reference>
<gene>
    <name evidence="2" type="ORF">BO78DRAFT_453527</name>
</gene>
<feature type="region of interest" description="Disordered" evidence="1">
    <location>
        <begin position="90"/>
        <end position="165"/>
    </location>
</feature>
<evidence type="ECO:0000256" key="1">
    <source>
        <dbReference type="SAM" id="MobiDB-lite"/>
    </source>
</evidence>
<organism evidence="2 3">
    <name type="scientific">Aspergillus sclerotiicarbonarius (strain CBS 121057 / IBT 28362)</name>
    <dbReference type="NCBI Taxonomy" id="1448318"/>
    <lineage>
        <taxon>Eukaryota</taxon>
        <taxon>Fungi</taxon>
        <taxon>Dikarya</taxon>
        <taxon>Ascomycota</taxon>
        <taxon>Pezizomycotina</taxon>
        <taxon>Eurotiomycetes</taxon>
        <taxon>Eurotiomycetidae</taxon>
        <taxon>Eurotiales</taxon>
        <taxon>Aspergillaceae</taxon>
        <taxon>Aspergillus</taxon>
        <taxon>Aspergillus subgen. Circumdati</taxon>
    </lineage>
</organism>
<proteinExistence type="predicted"/>
<protein>
    <recommendedName>
        <fullName evidence="4">HNH nuclease domain-containing protein</fullName>
    </recommendedName>
</protein>
<dbReference type="VEuPathDB" id="FungiDB:BO78DRAFT_453527"/>
<evidence type="ECO:0008006" key="4">
    <source>
        <dbReference type="Google" id="ProtNLM"/>
    </source>
</evidence>
<sequence length="371" mass="42292">MGPAEELADTQRCQLIDELANLVDNTPVNSATWACLWFGDIERIRELVHVLKLNKDVEDIVHTSVTSYLRSDSATNMLKAWAMLYDPETSENLDHKGDDKEDDTKFKEATSRKRRRDASRSRSPSKIPRLTCGNMSDTLAQEETENILLPDINTGSTTKATSSSDDDCEETAERLCCERDQKACLLTGFREPLEIGYICPFSFDQHKETDNLFWKTQHFFWSKERVNAWKQEVLGPNGTQVCSNSVCFVNLALSLWENARFALRPLALSEDRKRLTVEFHWLPAHAYRRSRLINTRPDAFPINLSSYIVGGKDAAMLFDIHTKSELRSGDKLTFLTSDPDGHPLPSMELLQMQWILNRVLALSGVAEPRYK</sequence>
<name>A0A319DY16_ASPSB</name>
<feature type="compositionally biased region" description="Low complexity" evidence="1">
    <location>
        <begin position="154"/>
        <end position="163"/>
    </location>
</feature>